<dbReference type="Ensembl" id="ENSAMET00000049147.1">
    <property type="protein sequence ID" value="ENSAMEP00000022907.1"/>
    <property type="gene ID" value="ENSAMEG00000025634.1"/>
</dbReference>
<dbReference type="PANTHER" id="PTHR47500:SF1">
    <property type="entry name" value="SPERMATOGENESIS-ASSOCIATED PROTEIN 21"/>
    <property type="match status" value="1"/>
</dbReference>
<dbReference type="Proteomes" id="UP000008912">
    <property type="component" value="Unassembled WGS sequence"/>
</dbReference>
<reference evidence="2" key="3">
    <citation type="submission" date="2025-09" db="UniProtKB">
        <authorList>
            <consortium name="Ensembl"/>
        </authorList>
    </citation>
    <scope>IDENTIFICATION</scope>
</reference>
<organism evidence="2 3">
    <name type="scientific">Ailuropoda melanoleuca</name>
    <name type="common">Giant panda</name>
    <dbReference type="NCBI Taxonomy" id="9646"/>
    <lineage>
        <taxon>Eukaryota</taxon>
        <taxon>Metazoa</taxon>
        <taxon>Chordata</taxon>
        <taxon>Craniata</taxon>
        <taxon>Vertebrata</taxon>
        <taxon>Euteleostomi</taxon>
        <taxon>Mammalia</taxon>
        <taxon>Eutheria</taxon>
        <taxon>Laurasiatheria</taxon>
        <taxon>Carnivora</taxon>
        <taxon>Caniformia</taxon>
        <taxon>Ursidae</taxon>
        <taxon>Ailuropoda</taxon>
    </lineage>
</organism>
<protein>
    <submittedName>
        <fullName evidence="2">Uncharacterized protein</fullName>
    </submittedName>
</protein>
<reference evidence="2" key="2">
    <citation type="submission" date="2025-08" db="UniProtKB">
        <authorList>
            <consortium name="Ensembl"/>
        </authorList>
    </citation>
    <scope>IDENTIFICATION</scope>
</reference>
<feature type="region of interest" description="Disordered" evidence="1">
    <location>
        <begin position="1"/>
        <end position="159"/>
    </location>
</feature>
<accession>A0A7N5JBD6</accession>
<reference evidence="2 3" key="1">
    <citation type="journal article" date="2010" name="Nature">
        <title>The sequence and de novo assembly of the giant panda genome.</title>
        <authorList>
            <person name="Li R."/>
            <person name="Fan W."/>
            <person name="Tian G."/>
            <person name="Zhu H."/>
            <person name="He L."/>
            <person name="Cai J."/>
            <person name="Huang Q."/>
            <person name="Cai Q."/>
            <person name="Li B."/>
            <person name="Bai Y."/>
            <person name="Zhang Z."/>
            <person name="Zhang Y."/>
            <person name="Wang W."/>
            <person name="Li J."/>
            <person name="Wei F."/>
            <person name="Li H."/>
            <person name="Jian M."/>
            <person name="Li J."/>
            <person name="Zhang Z."/>
            <person name="Nielsen R."/>
            <person name="Li D."/>
            <person name="Gu W."/>
            <person name="Yang Z."/>
            <person name="Xuan Z."/>
            <person name="Ryder O.A."/>
            <person name="Leung F.C."/>
            <person name="Zhou Y."/>
            <person name="Cao J."/>
            <person name="Sun X."/>
            <person name="Fu Y."/>
            <person name="Fang X."/>
            <person name="Guo X."/>
            <person name="Wang B."/>
            <person name="Hou R."/>
            <person name="Shen F."/>
            <person name="Mu B."/>
            <person name="Ni P."/>
            <person name="Lin R."/>
            <person name="Qian W."/>
            <person name="Wang G."/>
            <person name="Yu C."/>
            <person name="Nie W."/>
            <person name="Wang J."/>
            <person name="Wu Z."/>
            <person name="Liang H."/>
            <person name="Min J."/>
            <person name="Wu Q."/>
            <person name="Cheng S."/>
            <person name="Ruan J."/>
            <person name="Wang M."/>
            <person name="Shi Z."/>
            <person name="Wen M."/>
            <person name="Liu B."/>
            <person name="Ren X."/>
            <person name="Zheng H."/>
            <person name="Dong D."/>
            <person name="Cook K."/>
            <person name="Shan G."/>
            <person name="Zhang H."/>
            <person name="Kosiol C."/>
            <person name="Xie X."/>
            <person name="Lu Z."/>
            <person name="Zheng H."/>
            <person name="Li Y."/>
            <person name="Steiner C.C."/>
            <person name="Lam T.T."/>
            <person name="Lin S."/>
            <person name="Zhang Q."/>
            <person name="Li G."/>
            <person name="Tian J."/>
            <person name="Gong T."/>
            <person name="Liu H."/>
            <person name="Zhang D."/>
            <person name="Fang L."/>
            <person name="Ye C."/>
            <person name="Zhang J."/>
            <person name="Hu W."/>
            <person name="Xu A."/>
            <person name="Ren Y."/>
            <person name="Zhang G."/>
            <person name="Bruford M.W."/>
            <person name="Li Q."/>
            <person name="Ma L."/>
            <person name="Guo Y."/>
            <person name="An N."/>
            <person name="Hu Y."/>
            <person name="Zheng Y."/>
            <person name="Shi Y."/>
            <person name="Li Z."/>
            <person name="Liu Q."/>
            <person name="Chen Y."/>
            <person name="Zhao J."/>
            <person name="Qu N."/>
            <person name="Zhao S."/>
            <person name="Tian F."/>
            <person name="Wang X."/>
            <person name="Wang H."/>
            <person name="Xu L."/>
            <person name="Liu X."/>
            <person name="Vinar T."/>
            <person name="Wang Y."/>
            <person name="Lam T.W."/>
            <person name="Yiu S.M."/>
            <person name="Liu S."/>
            <person name="Zhang H."/>
            <person name="Li D."/>
            <person name="Huang Y."/>
            <person name="Wang X."/>
            <person name="Yang G."/>
            <person name="Jiang Z."/>
            <person name="Wang J."/>
            <person name="Qin N."/>
            <person name="Li L."/>
            <person name="Li J."/>
            <person name="Bolund L."/>
            <person name="Kristiansen K."/>
            <person name="Wong G.K."/>
            <person name="Olson M."/>
            <person name="Zhang X."/>
            <person name="Li S."/>
            <person name="Yang H."/>
            <person name="Wang J."/>
            <person name="Wang J."/>
        </authorList>
    </citation>
    <scope>NUCLEOTIDE SEQUENCE [LARGE SCALE GENOMIC DNA]</scope>
</reference>
<feature type="compositionally biased region" description="Basic and acidic residues" evidence="1">
    <location>
        <begin position="128"/>
        <end position="140"/>
    </location>
</feature>
<feature type="compositionally biased region" description="Pro residues" evidence="1">
    <location>
        <begin position="188"/>
        <end position="199"/>
    </location>
</feature>
<dbReference type="GO" id="GO:0005509">
    <property type="term" value="F:calcium ion binding"/>
    <property type="evidence" value="ECO:0007669"/>
    <property type="project" value="InterPro"/>
</dbReference>
<keyword evidence="3" id="KW-1185">Reference proteome</keyword>
<dbReference type="AlphaFoldDB" id="A0A7N5JBD6"/>
<name>A0A7N5JBD6_AILME</name>
<proteinExistence type="predicted"/>
<sequence length="207" mass="21752">MDNRMYMEGRIKAPGAQPSPGMSATSKRPGAEPTLSGVSQVVFPDAAGMDSREQPSSAPGGPEKGPRPRESSEEGPLELRTQQQMHPAGPRKKESTPAPQEGPKELQAGWDQAKPGSELGVLPSRVPAAHEGKENEDQQGRQKHPGTVKGQAPQSRQRTALVFHSGHDLGVLGSSPALGSVLRAVSPCPSPSPSAPPPACKRFLSNK</sequence>
<dbReference type="InterPro" id="IPR043520">
    <property type="entry name" value="SPT21"/>
</dbReference>
<evidence type="ECO:0000313" key="2">
    <source>
        <dbReference type="Ensembl" id="ENSAMEP00000022907.1"/>
    </source>
</evidence>
<evidence type="ECO:0000256" key="1">
    <source>
        <dbReference type="SAM" id="MobiDB-lite"/>
    </source>
</evidence>
<feature type="region of interest" description="Disordered" evidence="1">
    <location>
        <begin position="181"/>
        <end position="207"/>
    </location>
</feature>
<feature type="compositionally biased region" description="Basic and acidic residues" evidence="1">
    <location>
        <begin position="1"/>
        <end position="11"/>
    </location>
</feature>
<dbReference type="GeneTree" id="ENSGT00940000162494"/>
<dbReference type="InParanoid" id="A0A7N5JBD6"/>
<evidence type="ECO:0000313" key="3">
    <source>
        <dbReference type="Proteomes" id="UP000008912"/>
    </source>
</evidence>
<dbReference type="PANTHER" id="PTHR47500">
    <property type="entry name" value="EF-HAND CALCIUM-BINDING DOMAIN-CONTAINING PROTEIN"/>
    <property type="match status" value="1"/>
</dbReference>